<reference evidence="1" key="1">
    <citation type="submission" date="2020-08" db="EMBL/GenBank/DDBJ databases">
        <title>Multicomponent nature underlies the extraordinary mechanical properties of spider dragline silk.</title>
        <authorList>
            <person name="Kono N."/>
            <person name="Nakamura H."/>
            <person name="Mori M."/>
            <person name="Yoshida Y."/>
            <person name="Ohtoshi R."/>
            <person name="Malay A.D."/>
            <person name="Moran D.A.P."/>
            <person name="Tomita M."/>
            <person name="Numata K."/>
            <person name="Arakawa K."/>
        </authorList>
    </citation>
    <scope>NUCLEOTIDE SEQUENCE</scope>
</reference>
<accession>A0A8X6SE10</accession>
<dbReference type="EMBL" id="BMAU01021250">
    <property type="protein sequence ID" value="GFY05283.1"/>
    <property type="molecule type" value="Genomic_DNA"/>
</dbReference>
<gene>
    <name evidence="1" type="ORF">TNCV_2207291</name>
</gene>
<proteinExistence type="predicted"/>
<dbReference type="AlphaFoldDB" id="A0A8X6SE10"/>
<organism evidence="1 2">
    <name type="scientific">Trichonephila clavipes</name>
    <name type="common">Golden silk orbweaver</name>
    <name type="synonym">Nephila clavipes</name>
    <dbReference type="NCBI Taxonomy" id="2585209"/>
    <lineage>
        <taxon>Eukaryota</taxon>
        <taxon>Metazoa</taxon>
        <taxon>Ecdysozoa</taxon>
        <taxon>Arthropoda</taxon>
        <taxon>Chelicerata</taxon>
        <taxon>Arachnida</taxon>
        <taxon>Araneae</taxon>
        <taxon>Araneomorphae</taxon>
        <taxon>Entelegynae</taxon>
        <taxon>Araneoidea</taxon>
        <taxon>Nephilidae</taxon>
        <taxon>Trichonephila</taxon>
    </lineage>
</organism>
<dbReference type="Proteomes" id="UP000887159">
    <property type="component" value="Unassembled WGS sequence"/>
</dbReference>
<protein>
    <submittedName>
        <fullName evidence="1">Uncharacterized protein</fullName>
    </submittedName>
</protein>
<comment type="caution">
    <text evidence="1">The sequence shown here is derived from an EMBL/GenBank/DDBJ whole genome shotgun (WGS) entry which is preliminary data.</text>
</comment>
<sequence length="117" mass="13328">MRTIEMTIFDVILFSLGLIPREHNPFPFGIDKRHPIFRWPPEQRAPHCVPWIKGKSAAPLGSGDSQGGDVRKSVDAQMSSRCCGMEVRRQGCQLRYRPRYLIMVQKDEVGCQRPSSS</sequence>
<evidence type="ECO:0000313" key="1">
    <source>
        <dbReference type="EMBL" id="GFY05283.1"/>
    </source>
</evidence>
<keyword evidence="2" id="KW-1185">Reference proteome</keyword>
<evidence type="ECO:0000313" key="2">
    <source>
        <dbReference type="Proteomes" id="UP000887159"/>
    </source>
</evidence>
<name>A0A8X6SE10_TRICX</name>